<organism evidence="2 3">
    <name type="scientific">Pleuronectes platessa</name>
    <name type="common">European plaice</name>
    <dbReference type="NCBI Taxonomy" id="8262"/>
    <lineage>
        <taxon>Eukaryota</taxon>
        <taxon>Metazoa</taxon>
        <taxon>Chordata</taxon>
        <taxon>Craniata</taxon>
        <taxon>Vertebrata</taxon>
        <taxon>Euteleostomi</taxon>
        <taxon>Actinopterygii</taxon>
        <taxon>Neopterygii</taxon>
        <taxon>Teleostei</taxon>
        <taxon>Neoteleostei</taxon>
        <taxon>Acanthomorphata</taxon>
        <taxon>Carangaria</taxon>
        <taxon>Pleuronectiformes</taxon>
        <taxon>Pleuronectoidei</taxon>
        <taxon>Pleuronectidae</taxon>
        <taxon>Pleuronectes</taxon>
    </lineage>
</organism>
<proteinExistence type="predicted"/>
<dbReference type="EMBL" id="CADEAL010000546">
    <property type="protein sequence ID" value="CAB1421804.1"/>
    <property type="molecule type" value="Genomic_DNA"/>
</dbReference>
<evidence type="ECO:0000256" key="1">
    <source>
        <dbReference type="SAM" id="MobiDB-lite"/>
    </source>
</evidence>
<evidence type="ECO:0000313" key="2">
    <source>
        <dbReference type="EMBL" id="CAB1421804.1"/>
    </source>
</evidence>
<feature type="compositionally biased region" description="Basic and acidic residues" evidence="1">
    <location>
        <begin position="34"/>
        <end position="66"/>
    </location>
</feature>
<feature type="region of interest" description="Disordered" evidence="1">
    <location>
        <begin position="26"/>
        <end position="104"/>
    </location>
</feature>
<gene>
    <name evidence="2" type="ORF">PLEPLA_LOCUS9692</name>
</gene>
<feature type="compositionally biased region" description="Polar residues" evidence="1">
    <location>
        <begin position="90"/>
        <end position="101"/>
    </location>
</feature>
<keyword evidence="3" id="KW-1185">Reference proteome</keyword>
<dbReference type="Proteomes" id="UP001153269">
    <property type="component" value="Unassembled WGS sequence"/>
</dbReference>
<reference evidence="2" key="1">
    <citation type="submission" date="2020-03" db="EMBL/GenBank/DDBJ databases">
        <authorList>
            <person name="Weist P."/>
        </authorList>
    </citation>
    <scope>NUCLEOTIDE SEQUENCE</scope>
</reference>
<sequence length="170" mass="18695">MDDLTAPESEAKVSPSVHKPCLLQLLLTPANRSEQPRRKESCREKGILGTGRERDDHDTHEIRAEGHSPPPPHGPEVHPGLMGFVIHPISSGSTHGVSSQLGRPREISNGRRRILDSTELPPGCPNSSPYVLEDDEASLEGRGDPELLLIFPHMHLLLWCSARLQSSMCL</sequence>
<comment type="caution">
    <text evidence="2">The sequence shown here is derived from an EMBL/GenBank/DDBJ whole genome shotgun (WGS) entry which is preliminary data.</text>
</comment>
<dbReference type="AlphaFoldDB" id="A0A9N7YEY8"/>
<accession>A0A9N7YEY8</accession>
<feature type="region of interest" description="Disordered" evidence="1">
    <location>
        <begin position="1"/>
        <end position="20"/>
    </location>
</feature>
<evidence type="ECO:0000313" key="3">
    <source>
        <dbReference type="Proteomes" id="UP001153269"/>
    </source>
</evidence>
<protein>
    <submittedName>
        <fullName evidence="2">Uncharacterized protein</fullName>
    </submittedName>
</protein>
<name>A0A9N7YEY8_PLEPL</name>